<accession>A0A8H7S075</accession>
<dbReference type="OrthoDB" id="2299929at2759"/>
<sequence>MNSGSNSSNNSITSGQFQCKKCKRIIDGSITARSLHRKLYHQAKMVVGKSGTSDSREYLIVRDDDGIGYVVCGNHCSKRIRVDRFHYHYKQYTTTAGDGDMTNSAPIATGSTNVTNEEGIIVDNTSKLVFCHNRYNNIDYQFMEAWSVYEHIITKHQSLAHLLTGWNTSHVADMLHSMGVKEGDEAAMYFEKIGKDALPRISVGELPQDGMINVRLEEMFYQCKVQRLSAGSPYFKVLTDNSEVQQINQELNHRNPVLQQGLQRYIQQHRNILAHYSSQQLGSQAEVHERRAISRFHEIMHWESIVKKLLHAEDTMDARGKLSEWASVTDETDEWSLCVHQVVKYYMQIIDKSTRGPDYYLERRMVMSAKFEEIPTHRLTALMPQSQDLYEKHYSRFLIMVIRASISDGVFGGCAAQLMSENQFKYIKALMELLAEADYPKEQENITYEILQAMQQVNESLLMTNEVGQLGIWPARVYMIVSNLRSTGAWESLNRTTSDIAKMQYFMHMTALVKMLRLRDVDLSRTE</sequence>
<name>A0A8H7S075_9FUNG</name>
<comment type="caution">
    <text evidence="1">The sequence shown here is derived from an EMBL/GenBank/DDBJ whole genome shotgun (WGS) entry which is preliminary data.</text>
</comment>
<proteinExistence type="predicted"/>
<protein>
    <submittedName>
        <fullName evidence="1">Uncharacterized protein</fullName>
    </submittedName>
</protein>
<keyword evidence="2" id="KW-1185">Reference proteome</keyword>
<evidence type="ECO:0000313" key="2">
    <source>
        <dbReference type="Proteomes" id="UP000646827"/>
    </source>
</evidence>
<gene>
    <name evidence="1" type="ORF">INT45_006283</name>
</gene>
<reference evidence="1 2" key="1">
    <citation type="submission" date="2020-12" db="EMBL/GenBank/DDBJ databases">
        <title>Metabolic potential, ecology and presence of endohyphal bacteria is reflected in genomic diversity of Mucoromycotina.</title>
        <authorList>
            <person name="Muszewska A."/>
            <person name="Okrasinska A."/>
            <person name="Steczkiewicz K."/>
            <person name="Drgas O."/>
            <person name="Orlowska M."/>
            <person name="Perlinska-Lenart U."/>
            <person name="Aleksandrzak-Piekarczyk T."/>
            <person name="Szatraj K."/>
            <person name="Zielenkiewicz U."/>
            <person name="Pilsyk S."/>
            <person name="Malc E."/>
            <person name="Mieczkowski P."/>
            <person name="Kruszewska J.S."/>
            <person name="Biernat P."/>
            <person name="Pawlowska J."/>
        </authorList>
    </citation>
    <scope>NUCLEOTIDE SEQUENCE [LARGE SCALE GENOMIC DNA]</scope>
    <source>
        <strain evidence="1 2">CBS 142.35</strain>
    </source>
</reference>
<dbReference type="Proteomes" id="UP000646827">
    <property type="component" value="Unassembled WGS sequence"/>
</dbReference>
<dbReference type="AlphaFoldDB" id="A0A8H7S075"/>
<organism evidence="1 2">
    <name type="scientific">Circinella minor</name>
    <dbReference type="NCBI Taxonomy" id="1195481"/>
    <lineage>
        <taxon>Eukaryota</taxon>
        <taxon>Fungi</taxon>
        <taxon>Fungi incertae sedis</taxon>
        <taxon>Mucoromycota</taxon>
        <taxon>Mucoromycotina</taxon>
        <taxon>Mucoromycetes</taxon>
        <taxon>Mucorales</taxon>
        <taxon>Lichtheimiaceae</taxon>
        <taxon>Circinella</taxon>
    </lineage>
</organism>
<evidence type="ECO:0000313" key="1">
    <source>
        <dbReference type="EMBL" id="KAG2219840.1"/>
    </source>
</evidence>
<dbReference type="EMBL" id="JAEPRB010000162">
    <property type="protein sequence ID" value="KAG2219840.1"/>
    <property type="molecule type" value="Genomic_DNA"/>
</dbReference>